<organism evidence="11 12">
    <name type="scientific">Nocardia salmonicida</name>
    <dbReference type="NCBI Taxonomy" id="53431"/>
    <lineage>
        <taxon>Bacteria</taxon>
        <taxon>Bacillati</taxon>
        <taxon>Actinomycetota</taxon>
        <taxon>Actinomycetes</taxon>
        <taxon>Mycobacteriales</taxon>
        <taxon>Nocardiaceae</taxon>
        <taxon>Nocardia</taxon>
    </lineage>
</organism>
<feature type="binding site" evidence="8">
    <location>
        <position position="452"/>
    </location>
    <ligand>
        <name>Zn(2+)</name>
        <dbReference type="ChEBI" id="CHEBI:29105"/>
        <label>1</label>
    </ligand>
</feature>
<feature type="binding site" evidence="8">
    <location>
        <position position="495"/>
    </location>
    <ligand>
        <name>Zn(2+)</name>
        <dbReference type="ChEBI" id="CHEBI:29105"/>
        <label>1</label>
    </ligand>
</feature>
<evidence type="ECO:0000256" key="6">
    <source>
        <dbReference type="ARBA" id="ARBA00022840"/>
    </source>
</evidence>
<dbReference type="HAMAP" id="MF_00983">
    <property type="entry name" value="PriA"/>
    <property type="match status" value="1"/>
</dbReference>
<keyword evidence="6 8" id="KW-0067">ATP-binding</keyword>
<dbReference type="GO" id="GO:0016787">
    <property type="term" value="F:hydrolase activity"/>
    <property type="evidence" value="ECO:0007669"/>
    <property type="project" value="UniProtKB-KW"/>
</dbReference>
<feature type="domain" description="Primosomal protein N' 3' DNA-binding" evidence="10">
    <location>
        <begin position="23"/>
        <end position="115"/>
    </location>
</feature>
<keyword evidence="5 8" id="KW-0862">Zinc</keyword>
<keyword evidence="7 8" id="KW-0238">DNA-binding</keyword>
<comment type="subunit">
    <text evidence="8">Component of the replication restart primosome.</text>
</comment>
<feature type="binding site" evidence="8">
    <location>
        <position position="480"/>
    </location>
    <ligand>
        <name>Zn(2+)</name>
        <dbReference type="ChEBI" id="CHEBI:29105"/>
        <label>2</label>
    </ligand>
</feature>
<evidence type="ECO:0000259" key="10">
    <source>
        <dbReference type="Pfam" id="PF17764"/>
    </source>
</evidence>
<comment type="function">
    <text evidence="8">Initiates the restart of stalled replication forks, which reloads the replicative helicase on sites other than the origin of replication. Recognizes and binds to abandoned replication forks and remodels them to uncover a helicase loading site. Promotes assembly of the primosome at these replication forks.</text>
</comment>
<proteinExistence type="inferred from homology"/>
<accession>A0ABZ1N4Q8</accession>
<protein>
    <recommendedName>
        <fullName evidence="8">Probable replication restart protein PriA</fullName>
    </recommendedName>
    <alternativeName>
        <fullName evidence="8">Putative ATP-dependent DNA helicase PriA</fullName>
    </alternativeName>
</protein>
<evidence type="ECO:0000256" key="5">
    <source>
        <dbReference type="ARBA" id="ARBA00022833"/>
    </source>
</evidence>
<reference evidence="11 12" key="1">
    <citation type="submission" date="2022-10" db="EMBL/GenBank/DDBJ databases">
        <title>The complete genomes of actinobacterial strains from the NBC collection.</title>
        <authorList>
            <person name="Joergensen T.S."/>
            <person name="Alvarez Arevalo M."/>
            <person name="Sterndorff E.B."/>
            <person name="Faurdal D."/>
            <person name="Vuksanovic O."/>
            <person name="Mourched A.-S."/>
            <person name="Charusanti P."/>
            <person name="Shaw S."/>
            <person name="Blin K."/>
            <person name="Weber T."/>
        </authorList>
    </citation>
    <scope>NUCLEOTIDE SEQUENCE [LARGE SCALE GENOMIC DNA]</scope>
    <source>
        <strain evidence="11 12">NBC_01413</strain>
    </source>
</reference>
<feature type="compositionally biased region" description="Low complexity" evidence="9">
    <location>
        <begin position="154"/>
        <end position="170"/>
    </location>
</feature>
<dbReference type="InterPro" id="IPR042115">
    <property type="entry name" value="PriA_3primeBD_sf"/>
</dbReference>
<keyword evidence="11" id="KW-0378">Hydrolase</keyword>
<evidence type="ECO:0000256" key="7">
    <source>
        <dbReference type="ARBA" id="ARBA00023125"/>
    </source>
</evidence>
<keyword evidence="12" id="KW-1185">Reference proteome</keyword>
<sequence>MAADEISKAAGHPIARVLPLLSPAHLDRDFDYLVPAELDEIALPGVRVRVRFAGRLVDGYLLERLPRSDHNGKMMPLERVVSPERVLAPEILRLATAVATRYAGTRADVLRLAIPPRHARTETGGTKKAGTASKAASVPEVIDTEEDSPSDVHAAAGRSGSGDSAAAADGVTPDQSDATTAESRPESAPEVPVAQSRVEVDASAWGRYVHGLAFVDALAHGKGARAAWQALPGENWAARLAELAATVVASGRSAVLMVPDQRDLDRLLAECVALVGDSAVGLSAGLGPAARYRRWLAVLRGQARIVVGTRAAVFAPAQDLGLIAIWDDGDDTYAEPRSPYPHAREVAMLRAHETGAAFVAAGFARTAEIQAVVESGWARDLLAERQVLREVTPRISAPGDSDFALERDALARSVRMPGVAFAAARSAIKENVAVLVQVPRRGYVPSLACAKCRTPARCRHCNGPLALPQSANGEAASPQCKWCGITEAAFRCQACGARALRATVIGAARTAEELGRAFAGVPIRTSGGGEVLDTVEPGAQVVVATVGAEPLVQGGYGVALLLDGWALLGRADLRASEDTLRRWMGAAALVRPRGQVIVMAEPSLPTVQALVRWDPVNHAAAELEARAEVGFPPAVRLAAVDGTTASIAELLDATTLPDGTEVLGPVPLPPTARKPFSGADSPAEVERMLLRVPRSGGAPLARALTAAQAVRSSHRSDAPLRVQIDPVDIG</sequence>
<dbReference type="InterPro" id="IPR041222">
    <property type="entry name" value="PriA_3primeBD"/>
</dbReference>
<dbReference type="Pfam" id="PF17764">
    <property type="entry name" value="PriA_3primeBD"/>
    <property type="match status" value="1"/>
</dbReference>
<dbReference type="EMBL" id="CP109527">
    <property type="protein sequence ID" value="WTY34959.1"/>
    <property type="molecule type" value="Genomic_DNA"/>
</dbReference>
<dbReference type="Proteomes" id="UP001621418">
    <property type="component" value="Chromosome"/>
</dbReference>
<feature type="compositionally biased region" description="Polar residues" evidence="9">
    <location>
        <begin position="173"/>
        <end position="182"/>
    </location>
</feature>
<keyword evidence="4 8" id="KW-0547">Nucleotide-binding</keyword>
<gene>
    <name evidence="8" type="primary">priA</name>
    <name evidence="11" type="ORF">OG308_27180</name>
</gene>
<feature type="binding site" evidence="8">
    <location>
        <position position="458"/>
    </location>
    <ligand>
        <name>Zn(2+)</name>
        <dbReference type="ChEBI" id="CHEBI:29105"/>
        <label>2</label>
    </ligand>
</feature>
<feature type="binding site" evidence="8">
    <location>
        <position position="492"/>
    </location>
    <ligand>
        <name>Zn(2+)</name>
        <dbReference type="ChEBI" id="CHEBI:29105"/>
        <label>1</label>
    </ligand>
</feature>
<dbReference type="PANTHER" id="PTHR30580:SF0">
    <property type="entry name" value="PRIMOSOMAL PROTEIN N"/>
    <property type="match status" value="1"/>
</dbReference>
<dbReference type="InterPro" id="IPR027417">
    <property type="entry name" value="P-loop_NTPase"/>
</dbReference>
<evidence type="ECO:0000313" key="11">
    <source>
        <dbReference type="EMBL" id="WTY34959.1"/>
    </source>
</evidence>
<keyword evidence="2 8" id="KW-0235">DNA replication</keyword>
<evidence type="ECO:0000256" key="9">
    <source>
        <dbReference type="SAM" id="MobiDB-lite"/>
    </source>
</evidence>
<dbReference type="RefSeq" id="WP_405147313.1">
    <property type="nucleotide sequence ID" value="NZ_CP109527.1"/>
</dbReference>
<dbReference type="NCBIfam" id="NF011454">
    <property type="entry name" value="PRK14873.1-4"/>
    <property type="match status" value="1"/>
</dbReference>
<dbReference type="Gene3D" id="3.40.1440.60">
    <property type="entry name" value="PriA, 3(prime) DNA-binding domain"/>
    <property type="match status" value="1"/>
</dbReference>
<feature type="binding site" evidence="8">
    <location>
        <position position="483"/>
    </location>
    <ligand>
        <name>Zn(2+)</name>
        <dbReference type="ChEBI" id="CHEBI:29105"/>
        <label>2</label>
    </ligand>
</feature>
<dbReference type="Gene3D" id="3.40.50.300">
    <property type="entry name" value="P-loop containing nucleotide triphosphate hydrolases"/>
    <property type="match status" value="1"/>
</dbReference>
<keyword evidence="3 8" id="KW-0479">Metal-binding</keyword>
<comment type="similarity">
    <text evidence="8">Belongs to the helicase family. PriA subfamily.</text>
</comment>
<feature type="binding site" evidence="8">
    <location>
        <position position="449"/>
    </location>
    <ligand>
        <name>Zn(2+)</name>
        <dbReference type="ChEBI" id="CHEBI:29105"/>
        <label>1</label>
    </ligand>
</feature>
<evidence type="ECO:0000256" key="8">
    <source>
        <dbReference type="HAMAP-Rule" id="MF_00983"/>
    </source>
</evidence>
<evidence type="ECO:0000256" key="2">
    <source>
        <dbReference type="ARBA" id="ARBA00022705"/>
    </source>
</evidence>
<dbReference type="InterPro" id="IPR005259">
    <property type="entry name" value="PriA"/>
</dbReference>
<evidence type="ECO:0000313" key="12">
    <source>
        <dbReference type="Proteomes" id="UP001621418"/>
    </source>
</evidence>
<dbReference type="PANTHER" id="PTHR30580">
    <property type="entry name" value="PRIMOSOMAL PROTEIN N"/>
    <property type="match status" value="1"/>
</dbReference>
<evidence type="ECO:0000256" key="1">
    <source>
        <dbReference type="ARBA" id="ARBA00022515"/>
    </source>
</evidence>
<comment type="caution">
    <text evidence="8">As this protein does not have any detectable helicase domains, it probably does not have helicase activity.</text>
</comment>
<feature type="region of interest" description="Disordered" evidence="9">
    <location>
        <begin position="118"/>
        <end position="195"/>
    </location>
</feature>
<evidence type="ECO:0000256" key="3">
    <source>
        <dbReference type="ARBA" id="ARBA00022723"/>
    </source>
</evidence>
<feature type="compositionally biased region" description="Low complexity" evidence="9">
    <location>
        <begin position="123"/>
        <end position="137"/>
    </location>
</feature>
<comment type="cofactor">
    <cofactor evidence="8">
        <name>Zn(2+)</name>
        <dbReference type="ChEBI" id="CHEBI:29105"/>
    </cofactor>
    <text evidence="8">Binds 2 zinc ions per subunit.</text>
</comment>
<keyword evidence="1 8" id="KW-0639">Primosome</keyword>
<evidence type="ECO:0000256" key="4">
    <source>
        <dbReference type="ARBA" id="ARBA00022741"/>
    </source>
</evidence>
<feature type="binding site" evidence="8">
    <location>
        <position position="461"/>
    </location>
    <ligand>
        <name>Zn(2+)</name>
        <dbReference type="ChEBI" id="CHEBI:29105"/>
        <label>2</label>
    </ligand>
</feature>
<name>A0ABZ1N4Q8_9NOCA</name>